<dbReference type="InterPro" id="IPR008189">
    <property type="entry name" value="rRNA_ssu_MeTfrase_I"/>
</dbReference>
<dbReference type="InterPro" id="IPR014776">
    <property type="entry name" value="4pyrrole_Mease_sub2"/>
</dbReference>
<dbReference type="EMBL" id="UINC01001649">
    <property type="protein sequence ID" value="SUZ85772.1"/>
    <property type="molecule type" value="Genomic_DNA"/>
</dbReference>
<dbReference type="GO" id="GO:0008168">
    <property type="term" value="F:methyltransferase activity"/>
    <property type="evidence" value="ECO:0007669"/>
    <property type="project" value="UniProtKB-KW"/>
</dbReference>
<dbReference type="InterPro" id="IPR000878">
    <property type="entry name" value="4pyrrol_Mease"/>
</dbReference>
<keyword evidence="3" id="KW-0489">Methyltransferase</keyword>
<dbReference type="SUPFAM" id="SSF53790">
    <property type="entry name" value="Tetrapyrrole methylase"/>
    <property type="match status" value="1"/>
</dbReference>
<dbReference type="PANTHER" id="PTHR46111">
    <property type="entry name" value="RIBOSOMAL RNA SMALL SUBUNIT METHYLTRANSFERASE I"/>
    <property type="match status" value="1"/>
</dbReference>
<feature type="domain" description="Tetrapyrrole methylase" evidence="6">
    <location>
        <begin position="10"/>
        <end position="207"/>
    </location>
</feature>
<dbReference type="PROSITE" id="PS01296">
    <property type="entry name" value="RSMI"/>
    <property type="match status" value="1"/>
</dbReference>
<organism evidence="8">
    <name type="scientific">marine metagenome</name>
    <dbReference type="NCBI Taxonomy" id="408172"/>
    <lineage>
        <taxon>unclassified sequences</taxon>
        <taxon>metagenomes</taxon>
        <taxon>ecological metagenomes</taxon>
    </lineage>
</organism>
<dbReference type="CDD" id="cd11648">
    <property type="entry name" value="RsmI"/>
    <property type="match status" value="1"/>
</dbReference>
<keyword evidence="1" id="KW-0963">Cytoplasm</keyword>
<dbReference type="InterPro" id="IPR035996">
    <property type="entry name" value="4pyrrol_Methylase_sf"/>
</dbReference>
<evidence type="ECO:0000256" key="4">
    <source>
        <dbReference type="ARBA" id="ARBA00022679"/>
    </source>
</evidence>
<name>A0A381R255_9ZZZZ</name>
<accession>A0A381R255</accession>
<dbReference type="AlphaFoldDB" id="A0A381R255"/>
<keyword evidence="2" id="KW-0698">rRNA processing</keyword>
<keyword evidence="5" id="KW-0949">S-adenosyl-L-methionine</keyword>
<dbReference type="GO" id="GO:0032259">
    <property type="term" value="P:methylation"/>
    <property type="evidence" value="ECO:0007669"/>
    <property type="project" value="UniProtKB-KW"/>
</dbReference>
<evidence type="ECO:0000256" key="5">
    <source>
        <dbReference type="ARBA" id="ARBA00022691"/>
    </source>
</evidence>
<reference evidence="8" key="1">
    <citation type="submission" date="2018-05" db="EMBL/GenBank/DDBJ databases">
        <authorList>
            <person name="Lanie J.A."/>
            <person name="Ng W.-L."/>
            <person name="Kazmierczak K.M."/>
            <person name="Andrzejewski T.M."/>
            <person name="Davidsen T.M."/>
            <person name="Wayne K.J."/>
            <person name="Tettelin H."/>
            <person name="Glass J.I."/>
            <person name="Rusch D."/>
            <person name="Podicherti R."/>
            <person name="Tsui H.-C.T."/>
            <person name="Winkler M.E."/>
        </authorList>
    </citation>
    <scope>NUCLEOTIDE SEQUENCE</scope>
</reference>
<dbReference type="Gene3D" id="3.30.950.10">
    <property type="entry name" value="Methyltransferase, Cobalt-precorrin-4 Transmethylase, Domain 2"/>
    <property type="match status" value="1"/>
</dbReference>
<dbReference type="Pfam" id="PF00590">
    <property type="entry name" value="TP_methylase"/>
    <property type="match status" value="1"/>
</dbReference>
<dbReference type="FunFam" id="3.30.950.10:FF:000002">
    <property type="entry name" value="Ribosomal RNA small subunit methyltransferase I"/>
    <property type="match status" value="1"/>
</dbReference>
<dbReference type="HAMAP" id="MF_01877">
    <property type="entry name" value="16SrRNA_methyltr_I"/>
    <property type="match status" value="1"/>
</dbReference>
<protein>
    <submittedName>
        <fullName evidence="8">Uncharacterized protein</fullName>
    </submittedName>
</protein>
<keyword evidence="4" id="KW-0808">Transferase</keyword>
<dbReference type="InterPro" id="IPR014777">
    <property type="entry name" value="4pyrrole_Mease_sub1"/>
</dbReference>
<proteinExistence type="inferred from homology"/>
<sequence>MGKNTKFGVLYIVATPIGNLEDISKRAVNTLSKVSLCAAENTRNSKKLMNKYNISTKLISYHKFSEESKLGFFISQLKLGNDIALISDAGTPLISDPGYLLVNKAIKEGVKVIPIPGPSSLIAALSVSGLPLDKFVFYGFPPRQKKAQKSFLTKIVIDEKTSVVFESKSRIKGFLKTLAEMSPDRNIFLAREMTKLYETFYKGRVRKVLEEISSDENAVKGEFVLVIEGKAKEEDQVFLNREQEKVLEVLLKTMKKNDALSLASKSFGLKKNSLYKLTLKRK</sequence>
<dbReference type="InterPro" id="IPR018063">
    <property type="entry name" value="SAM_MeTrfase_RsmI_CS"/>
</dbReference>
<dbReference type="Gene3D" id="3.40.1010.10">
    <property type="entry name" value="Cobalt-precorrin-4 Transmethylase, Domain 1"/>
    <property type="match status" value="1"/>
</dbReference>
<dbReference type="PIRSF" id="PIRSF005917">
    <property type="entry name" value="MTase_YraL"/>
    <property type="match status" value="1"/>
</dbReference>
<dbReference type="GO" id="GO:0006364">
    <property type="term" value="P:rRNA processing"/>
    <property type="evidence" value="ECO:0007669"/>
    <property type="project" value="UniProtKB-KW"/>
</dbReference>
<evidence type="ECO:0000256" key="1">
    <source>
        <dbReference type="ARBA" id="ARBA00022490"/>
    </source>
</evidence>
<evidence type="ECO:0000259" key="7">
    <source>
        <dbReference type="Pfam" id="PF23016"/>
    </source>
</evidence>
<evidence type="ECO:0000259" key="6">
    <source>
        <dbReference type="Pfam" id="PF00590"/>
    </source>
</evidence>
<evidence type="ECO:0000256" key="2">
    <source>
        <dbReference type="ARBA" id="ARBA00022552"/>
    </source>
</evidence>
<gene>
    <name evidence="8" type="ORF">METZ01_LOCUS38626</name>
</gene>
<evidence type="ECO:0000256" key="3">
    <source>
        <dbReference type="ARBA" id="ARBA00022603"/>
    </source>
</evidence>
<feature type="domain" description="RsmI HTH" evidence="7">
    <location>
        <begin position="242"/>
        <end position="282"/>
    </location>
</feature>
<evidence type="ECO:0000313" key="8">
    <source>
        <dbReference type="EMBL" id="SUZ85772.1"/>
    </source>
</evidence>
<dbReference type="PANTHER" id="PTHR46111:SF1">
    <property type="entry name" value="RIBOSOMAL RNA SMALL SUBUNIT METHYLTRANSFERASE I"/>
    <property type="match status" value="1"/>
</dbReference>
<dbReference type="NCBIfam" id="TIGR00096">
    <property type="entry name" value="16S rRNA (cytidine(1402)-2'-O)-methyltransferase"/>
    <property type="match status" value="1"/>
</dbReference>
<dbReference type="Pfam" id="PF23016">
    <property type="entry name" value="RsmI_C"/>
    <property type="match status" value="1"/>
</dbReference>
<dbReference type="InterPro" id="IPR053910">
    <property type="entry name" value="RsmI_HTH"/>
</dbReference>